<dbReference type="RefSeq" id="WP_012533251.1">
    <property type="nucleotide sequence ID" value="NC_011184.1"/>
</dbReference>
<reference evidence="1 2" key="2">
    <citation type="journal article" date="2009" name="Nature">
        <title>A single regulatory gene is sufficient to alter bacterial host range.</title>
        <authorList>
            <person name="Mandel M.J."/>
            <person name="Wollenberg M.S."/>
            <person name="Stabb E.V."/>
            <person name="Visick K.L."/>
            <person name="Ruby E.G."/>
        </authorList>
    </citation>
    <scope>NUCLEOTIDE SEQUENCE [LARGE SCALE GENOMIC DNA]</scope>
    <source>
        <strain evidence="1 2">MJ11</strain>
    </source>
</reference>
<name>B5FD55_ALIFM</name>
<dbReference type="Proteomes" id="UP000001857">
    <property type="component" value="Chromosome I"/>
</dbReference>
<protein>
    <submittedName>
        <fullName evidence="1">Periplasmic ATP/GTP-binding protein, putative</fullName>
    </submittedName>
</protein>
<evidence type="ECO:0000313" key="2">
    <source>
        <dbReference type="Proteomes" id="UP000001857"/>
    </source>
</evidence>
<dbReference type="KEGG" id="vfm:VFMJ11_1052"/>
<gene>
    <name evidence="1" type="ordered locus">VFMJ11_1052</name>
</gene>
<accession>B5FD55</accession>
<sequence length="323" mass="34839">MKTKFILSSLFVTSILMGCNSNSSNDDSVIEKYTLAYKSDGTQISLPIKTVFSNLSTPESVTLNGNEQYISNIGGNPGESNGLGFINLGHGIYIDNLDDPKGMAIIDDGHHAILSDHPNVKLINIDTAEVVQLLPVTSAGFLNDAVALSDSSALISDTGSGDVYQVKFLNGAITYSKFITASELNGNGVNGLFFDNETSILYLVTSAFGGNSGQGHIYQTVLNETFERVGDIEQWSIGGILGNGNLDGIALKNNKLIISDWENDESPSSIFILDKNEKEQIYKISGNFNSPADIALDQYTNILYIPEFKENIVSAIDLSDLIN</sequence>
<dbReference type="HOGENOM" id="CLU_887602_0_0_6"/>
<organism evidence="1 2">
    <name type="scientific">Aliivibrio fischeri (strain MJ11)</name>
    <name type="common">Vibrio fischeri</name>
    <dbReference type="NCBI Taxonomy" id="388396"/>
    <lineage>
        <taxon>Bacteria</taxon>
        <taxon>Pseudomonadati</taxon>
        <taxon>Pseudomonadota</taxon>
        <taxon>Gammaproteobacteria</taxon>
        <taxon>Vibrionales</taxon>
        <taxon>Vibrionaceae</taxon>
        <taxon>Aliivibrio</taxon>
    </lineage>
</organism>
<dbReference type="InterPro" id="IPR011042">
    <property type="entry name" value="6-blade_b-propeller_TolB-like"/>
</dbReference>
<evidence type="ECO:0000313" key="1">
    <source>
        <dbReference type="EMBL" id="ACH65735.1"/>
    </source>
</evidence>
<dbReference type="AlphaFoldDB" id="B5FD55"/>
<reference evidence="2" key="1">
    <citation type="submission" date="2008-08" db="EMBL/GenBank/DDBJ databases">
        <title>Complete sequence of Vibrio fischeri strain MJ11.</title>
        <authorList>
            <person name="Mandel M.J."/>
            <person name="Stabb E.V."/>
            <person name="Ruby E.G."/>
            <person name="Ferriera S."/>
            <person name="Johnson J."/>
            <person name="Kravitz S."/>
            <person name="Beeson K."/>
            <person name="Sutton G."/>
            <person name="Rogers Y.-H."/>
            <person name="Friedman R."/>
            <person name="Frazier M."/>
            <person name="Venter J.C."/>
        </authorList>
    </citation>
    <scope>NUCLEOTIDE SEQUENCE [LARGE SCALE GENOMIC DNA]</scope>
    <source>
        <strain evidence="2">MJ11</strain>
    </source>
</reference>
<dbReference type="SUPFAM" id="SSF63829">
    <property type="entry name" value="Calcium-dependent phosphotriesterase"/>
    <property type="match status" value="1"/>
</dbReference>
<dbReference type="Gene3D" id="2.120.10.30">
    <property type="entry name" value="TolB, C-terminal domain"/>
    <property type="match status" value="1"/>
</dbReference>
<dbReference type="EMBL" id="CP001139">
    <property type="protein sequence ID" value="ACH65735.1"/>
    <property type="molecule type" value="Genomic_DNA"/>
</dbReference>
<proteinExistence type="predicted"/>
<dbReference type="PROSITE" id="PS51257">
    <property type="entry name" value="PROKAR_LIPOPROTEIN"/>
    <property type="match status" value="1"/>
</dbReference>